<dbReference type="EMBL" id="KN823200">
    <property type="protein sequence ID" value="KIO19838.1"/>
    <property type="molecule type" value="Genomic_DNA"/>
</dbReference>
<dbReference type="Proteomes" id="UP000054248">
    <property type="component" value="Unassembled WGS sequence"/>
</dbReference>
<sequence>MNGSGRVAVVREVGQKTGVGGCPRFGMNERERVAVSRREGISGIGIVVGTYDGPSAMMNEMTNRGRLCPLIATFTCNYATDSPSSPTFSTSRACASSARGGETNLWKPLPEEYADARLYSHRLINRYDGGQSSLPPIEPFLLLELSDSNSLNGRIDALIKRTEDLVPQNEKIVSQNEKLMTQSTELSKKLDQAIEKSQAVEDSLEELKGSFSDVRIRFSQWSIPQSRLHSQMAVSRRWSKESPSEHPALLSVEQILDLDYNTARRLATKYKIATS</sequence>
<evidence type="ECO:0000313" key="3">
    <source>
        <dbReference type="Proteomes" id="UP000054248"/>
    </source>
</evidence>
<evidence type="ECO:0000313" key="2">
    <source>
        <dbReference type="EMBL" id="KIO19838.1"/>
    </source>
</evidence>
<gene>
    <name evidence="2" type="ORF">M407DRAFT_11193</name>
</gene>
<protein>
    <submittedName>
        <fullName evidence="2">Uncharacterized protein</fullName>
    </submittedName>
</protein>
<name>A0A0C3KEI8_9AGAM</name>
<reference evidence="2 3" key="1">
    <citation type="submission" date="2014-04" db="EMBL/GenBank/DDBJ databases">
        <authorList>
            <consortium name="DOE Joint Genome Institute"/>
            <person name="Kuo A."/>
            <person name="Girlanda M."/>
            <person name="Perotto S."/>
            <person name="Kohler A."/>
            <person name="Nagy L.G."/>
            <person name="Floudas D."/>
            <person name="Copeland A."/>
            <person name="Barry K.W."/>
            <person name="Cichocki N."/>
            <person name="Veneault-Fourrey C."/>
            <person name="LaButti K."/>
            <person name="Lindquist E.A."/>
            <person name="Lipzen A."/>
            <person name="Lundell T."/>
            <person name="Morin E."/>
            <person name="Murat C."/>
            <person name="Sun H."/>
            <person name="Tunlid A."/>
            <person name="Henrissat B."/>
            <person name="Grigoriev I.V."/>
            <person name="Hibbett D.S."/>
            <person name="Martin F."/>
            <person name="Nordberg H.P."/>
            <person name="Cantor M.N."/>
            <person name="Hua S.X."/>
        </authorList>
    </citation>
    <scope>NUCLEOTIDE SEQUENCE [LARGE SCALE GENOMIC DNA]</scope>
    <source>
        <strain evidence="2 3">MUT 4182</strain>
    </source>
</reference>
<accession>A0A0C3KEI8</accession>
<evidence type="ECO:0000256" key="1">
    <source>
        <dbReference type="SAM" id="Coils"/>
    </source>
</evidence>
<feature type="coiled-coil region" evidence="1">
    <location>
        <begin position="176"/>
        <end position="210"/>
    </location>
</feature>
<organism evidence="2 3">
    <name type="scientific">Tulasnella calospora MUT 4182</name>
    <dbReference type="NCBI Taxonomy" id="1051891"/>
    <lineage>
        <taxon>Eukaryota</taxon>
        <taxon>Fungi</taxon>
        <taxon>Dikarya</taxon>
        <taxon>Basidiomycota</taxon>
        <taxon>Agaricomycotina</taxon>
        <taxon>Agaricomycetes</taxon>
        <taxon>Cantharellales</taxon>
        <taxon>Tulasnellaceae</taxon>
        <taxon>Tulasnella</taxon>
    </lineage>
</organism>
<keyword evidence="1" id="KW-0175">Coiled coil</keyword>
<dbReference type="AlphaFoldDB" id="A0A0C3KEI8"/>
<proteinExistence type="predicted"/>
<dbReference type="HOGENOM" id="CLU_1012633_0_0_1"/>
<reference evidence="3" key="2">
    <citation type="submission" date="2015-01" db="EMBL/GenBank/DDBJ databases">
        <title>Evolutionary Origins and Diversification of the Mycorrhizal Mutualists.</title>
        <authorList>
            <consortium name="DOE Joint Genome Institute"/>
            <consortium name="Mycorrhizal Genomics Consortium"/>
            <person name="Kohler A."/>
            <person name="Kuo A."/>
            <person name="Nagy L.G."/>
            <person name="Floudas D."/>
            <person name="Copeland A."/>
            <person name="Barry K.W."/>
            <person name="Cichocki N."/>
            <person name="Veneault-Fourrey C."/>
            <person name="LaButti K."/>
            <person name="Lindquist E.A."/>
            <person name="Lipzen A."/>
            <person name="Lundell T."/>
            <person name="Morin E."/>
            <person name="Murat C."/>
            <person name="Riley R."/>
            <person name="Ohm R."/>
            <person name="Sun H."/>
            <person name="Tunlid A."/>
            <person name="Henrissat B."/>
            <person name="Grigoriev I.V."/>
            <person name="Hibbett D.S."/>
            <person name="Martin F."/>
        </authorList>
    </citation>
    <scope>NUCLEOTIDE SEQUENCE [LARGE SCALE GENOMIC DNA]</scope>
    <source>
        <strain evidence="3">MUT 4182</strain>
    </source>
</reference>
<keyword evidence="3" id="KW-1185">Reference proteome</keyword>